<comment type="caution">
    <text evidence="10">The sequence shown here is derived from an EMBL/GenBank/DDBJ whole genome shotgun (WGS) entry which is preliminary data.</text>
</comment>
<keyword evidence="6 9" id="KW-0030">Aminoacyl-tRNA synthetase</keyword>
<keyword evidence="2 9" id="KW-0436">Ligase</keyword>
<dbReference type="NCBIfam" id="NF006330">
    <property type="entry name" value="PRK08560.1"/>
    <property type="match status" value="1"/>
</dbReference>
<dbReference type="PRINTS" id="PR01040">
    <property type="entry name" value="TRNASYNTHTYR"/>
</dbReference>
<dbReference type="Gene3D" id="3.40.50.620">
    <property type="entry name" value="HUPs"/>
    <property type="match status" value="1"/>
</dbReference>
<dbReference type="PANTHER" id="PTHR46264">
    <property type="entry name" value="TYROSINE-TRNA LIGASE"/>
    <property type="match status" value="1"/>
</dbReference>
<evidence type="ECO:0000256" key="2">
    <source>
        <dbReference type="ARBA" id="ARBA00022598"/>
    </source>
</evidence>
<dbReference type="Proteomes" id="UP000051530">
    <property type="component" value="Unassembled WGS sequence"/>
</dbReference>
<dbReference type="InterPro" id="IPR002305">
    <property type="entry name" value="aa-tRNA-synth_Ic"/>
</dbReference>
<dbReference type="GO" id="GO:0005737">
    <property type="term" value="C:cytoplasm"/>
    <property type="evidence" value="ECO:0007669"/>
    <property type="project" value="TreeGrafter"/>
</dbReference>
<keyword evidence="3 9" id="KW-0547">Nucleotide-binding</keyword>
<accession>A0A0R0LZR8</accession>
<evidence type="ECO:0000256" key="5">
    <source>
        <dbReference type="ARBA" id="ARBA00022917"/>
    </source>
</evidence>
<dbReference type="Pfam" id="PF00579">
    <property type="entry name" value="tRNA-synt_1b"/>
    <property type="match status" value="1"/>
</dbReference>
<dbReference type="AlphaFoldDB" id="A0A0R0LZR8"/>
<sequence length="342" mass="38779">MTCNQSIEAKEELITRNLQEVLGAEEIGPILKERNLSIYWGTATTGRPHLAYIVPLLKIKDFIDAGCDVKILLADIHAFLDNLKATFDQISSRTKYYKLLILEILKMLNVTEGFTIVQGGTFQTHPDYSMDLLKLSSLTTQRDAAKAGTTVVKQVTNPLLSSLIYPCMQALDEEYLKVDAQFGGVDQRKIFTYAMKYLPKLGYKKRIHFMNEMIPGLDGDKMSSSSDKSKIDFLDSTKSIKQKISKCFCEEGNDTTGLLPFLKHIILPVLKIKNRPIIIARRDQTALEIETYEQLYENFMSKGLHPSDLKAFVADSIDFIVSPIRDELLKHEQLINEAYPNK</sequence>
<dbReference type="SUPFAM" id="SSF52374">
    <property type="entry name" value="Nucleotidylyl transferase"/>
    <property type="match status" value="1"/>
</dbReference>
<comment type="similarity">
    <text evidence="9">Belongs to the class-I aminoacyl-tRNA synthetase family.</text>
</comment>
<keyword evidence="4 9" id="KW-0067">ATP-binding</keyword>
<dbReference type="GO" id="GO:0005524">
    <property type="term" value="F:ATP binding"/>
    <property type="evidence" value="ECO:0007669"/>
    <property type="project" value="UniProtKB-KW"/>
</dbReference>
<evidence type="ECO:0000256" key="4">
    <source>
        <dbReference type="ARBA" id="ARBA00022840"/>
    </source>
</evidence>
<evidence type="ECO:0000256" key="6">
    <source>
        <dbReference type="ARBA" id="ARBA00023146"/>
    </source>
</evidence>
<dbReference type="EMBL" id="LGUB01000830">
    <property type="protein sequence ID" value="KRH92564.1"/>
    <property type="molecule type" value="Genomic_DNA"/>
</dbReference>
<proteinExistence type="inferred from homology"/>
<keyword evidence="11" id="KW-1185">Reference proteome</keyword>
<dbReference type="GO" id="GO:0004831">
    <property type="term" value="F:tyrosine-tRNA ligase activity"/>
    <property type="evidence" value="ECO:0007669"/>
    <property type="project" value="UniProtKB-EC"/>
</dbReference>
<comment type="catalytic activity">
    <reaction evidence="8 9">
        <text>tRNA(Tyr) + L-tyrosine + ATP = L-tyrosyl-tRNA(Tyr) + AMP + diphosphate + H(+)</text>
        <dbReference type="Rhea" id="RHEA:10220"/>
        <dbReference type="Rhea" id="RHEA-COMP:9706"/>
        <dbReference type="Rhea" id="RHEA-COMP:9707"/>
        <dbReference type="ChEBI" id="CHEBI:15378"/>
        <dbReference type="ChEBI" id="CHEBI:30616"/>
        <dbReference type="ChEBI" id="CHEBI:33019"/>
        <dbReference type="ChEBI" id="CHEBI:58315"/>
        <dbReference type="ChEBI" id="CHEBI:78442"/>
        <dbReference type="ChEBI" id="CHEBI:78536"/>
        <dbReference type="ChEBI" id="CHEBI:456215"/>
        <dbReference type="EC" id="6.1.1.1"/>
    </reaction>
</comment>
<gene>
    <name evidence="10" type="ORF">M153_4378000159</name>
</gene>
<dbReference type="OrthoDB" id="197206at2759"/>
<dbReference type="InterPro" id="IPR050489">
    <property type="entry name" value="Tyr-tRNA_synthase"/>
</dbReference>
<evidence type="ECO:0000256" key="8">
    <source>
        <dbReference type="ARBA" id="ARBA00048248"/>
    </source>
</evidence>
<dbReference type="InterPro" id="IPR023617">
    <property type="entry name" value="Tyr-tRNA-ligase_arc/euk-type"/>
</dbReference>
<evidence type="ECO:0000256" key="9">
    <source>
        <dbReference type="RuleBase" id="RU361234"/>
    </source>
</evidence>
<name>A0A0R0LZR8_9MICR</name>
<dbReference type="Gene3D" id="1.10.240.10">
    <property type="entry name" value="Tyrosyl-Transfer RNA Synthetase"/>
    <property type="match status" value="1"/>
</dbReference>
<dbReference type="InterPro" id="IPR002307">
    <property type="entry name" value="Tyr-tRNA-ligase"/>
</dbReference>
<protein>
    <recommendedName>
        <fullName evidence="1 9">Tyrosine--tRNA ligase</fullName>
        <ecNumber evidence="1 9">6.1.1.1</ecNumber>
    </recommendedName>
    <alternativeName>
        <fullName evidence="7 9">Tyrosyl-tRNA synthetase</fullName>
    </alternativeName>
</protein>
<keyword evidence="5 9" id="KW-0648">Protein biosynthesis</keyword>
<reference evidence="10 11" key="1">
    <citation type="submission" date="2015-07" db="EMBL/GenBank/DDBJ databases">
        <title>The genome of Pseudoloma neurophilia, a relevant intracellular parasite of the zebrafish.</title>
        <authorList>
            <person name="Ndikumana S."/>
            <person name="Pelin A."/>
            <person name="Sanders J."/>
            <person name="Corradi N."/>
        </authorList>
    </citation>
    <scope>NUCLEOTIDE SEQUENCE [LARGE SCALE GENOMIC DNA]</scope>
    <source>
        <strain evidence="10 11">MK1</strain>
    </source>
</reference>
<evidence type="ECO:0000256" key="1">
    <source>
        <dbReference type="ARBA" id="ARBA00013160"/>
    </source>
</evidence>
<evidence type="ECO:0000256" key="7">
    <source>
        <dbReference type="ARBA" id="ARBA00033323"/>
    </source>
</evidence>
<dbReference type="PANTHER" id="PTHR46264:SF4">
    <property type="entry name" value="TYROSINE--TRNA LIGASE, CYTOPLASMIC"/>
    <property type="match status" value="1"/>
</dbReference>
<dbReference type="EC" id="6.1.1.1" evidence="1 9"/>
<evidence type="ECO:0000313" key="10">
    <source>
        <dbReference type="EMBL" id="KRH92564.1"/>
    </source>
</evidence>
<dbReference type="NCBIfam" id="TIGR00234">
    <property type="entry name" value="tyrS"/>
    <property type="match status" value="1"/>
</dbReference>
<evidence type="ECO:0000256" key="3">
    <source>
        <dbReference type="ARBA" id="ARBA00022741"/>
    </source>
</evidence>
<dbReference type="VEuPathDB" id="MicrosporidiaDB:M153_4378000159"/>
<dbReference type="PIRSF" id="PIRSF006588">
    <property type="entry name" value="TyrRS_arch_euk"/>
    <property type="match status" value="1"/>
</dbReference>
<dbReference type="InterPro" id="IPR014729">
    <property type="entry name" value="Rossmann-like_a/b/a_fold"/>
</dbReference>
<dbReference type="GO" id="GO:0006437">
    <property type="term" value="P:tyrosyl-tRNA aminoacylation"/>
    <property type="evidence" value="ECO:0007669"/>
    <property type="project" value="InterPro"/>
</dbReference>
<evidence type="ECO:0000313" key="11">
    <source>
        <dbReference type="Proteomes" id="UP000051530"/>
    </source>
</evidence>
<organism evidence="10 11">
    <name type="scientific">Pseudoloma neurophilia</name>
    <dbReference type="NCBI Taxonomy" id="146866"/>
    <lineage>
        <taxon>Eukaryota</taxon>
        <taxon>Fungi</taxon>
        <taxon>Fungi incertae sedis</taxon>
        <taxon>Microsporidia</taxon>
        <taxon>Pseudoloma</taxon>
    </lineage>
</organism>